<comment type="caution">
    <text evidence="10">The sequence shown here is derived from an EMBL/GenBank/DDBJ whole genome shotgun (WGS) entry which is preliminary data.</text>
</comment>
<dbReference type="InterPro" id="IPR020615">
    <property type="entry name" value="Thiolase_acyl_enz_int_AS"/>
</dbReference>
<dbReference type="InterPro" id="IPR020610">
    <property type="entry name" value="Thiolase_AS"/>
</dbReference>
<dbReference type="InterPro" id="IPR002155">
    <property type="entry name" value="Thiolase"/>
</dbReference>
<dbReference type="SUPFAM" id="SSF53901">
    <property type="entry name" value="Thiolase-like"/>
    <property type="match status" value="2"/>
</dbReference>
<dbReference type="NCBIfam" id="TIGR01930">
    <property type="entry name" value="AcCoA-C-Actrans"/>
    <property type="match status" value="1"/>
</dbReference>
<sequence>MREAVIVAGGRSAVGKAGKGSLRQTRPDEFGAAVLKAVFERAEGLDPELIEDVILGCATPEAEQGMNLARIVAVRAGFPTSVSGVTVNRFCSSGLQAIAMAAQAIQTGMNDIVMAGGVESMSRLPMGGYNISPNPYLAEFYPQIYMSMGHTAEEVAVRFGVSREDQDAFALQSHRRMAAAIEAGKFKNEIIPLEVVLRDTDDEGRIVERKFIFDTDEGVRVDTSLESLAKLPPVFRVGGTVTAGNSSQTSDGAAAVVMMSAQEAAKRGLQPLGVFRSFAVAGVDPDIMGVGPVAAVPKALEKAGLKLEDMDRIELNEAFASQSLQVIRELGMDPSKVNVNGGAIAMGHPLGCTGARQTVTILEELKRSGGRYGLVTMCIGGGMGAAGVFERV</sequence>
<keyword evidence="11" id="KW-1185">Reference proteome</keyword>
<keyword evidence="3 7" id="KW-0808">Transferase</keyword>
<organism evidence="10 11">
    <name type="scientific">Sulfoacidibacillus thermotolerans</name>
    <name type="common">Acidibacillus sulfuroxidans</name>
    <dbReference type="NCBI Taxonomy" id="1765684"/>
    <lineage>
        <taxon>Bacteria</taxon>
        <taxon>Bacillati</taxon>
        <taxon>Bacillota</taxon>
        <taxon>Bacilli</taxon>
        <taxon>Bacillales</taxon>
        <taxon>Alicyclobacillaceae</taxon>
        <taxon>Sulfoacidibacillus</taxon>
    </lineage>
</organism>
<dbReference type="EC" id="2.3.1.16" evidence="5"/>
<dbReference type="PANTHER" id="PTHR43853">
    <property type="entry name" value="3-KETOACYL-COA THIOLASE, PEROXISOMAL"/>
    <property type="match status" value="1"/>
</dbReference>
<evidence type="ECO:0000259" key="9">
    <source>
        <dbReference type="Pfam" id="PF02803"/>
    </source>
</evidence>
<feature type="active site" description="Proton acceptor" evidence="6">
    <location>
        <position position="348"/>
    </location>
</feature>
<evidence type="ECO:0000256" key="1">
    <source>
        <dbReference type="ARBA" id="ARBA00005189"/>
    </source>
</evidence>
<dbReference type="PIRSF" id="PIRSF000429">
    <property type="entry name" value="Ac-CoA_Ac_transf"/>
    <property type="match status" value="1"/>
</dbReference>
<dbReference type="GO" id="GO:0010124">
    <property type="term" value="P:phenylacetate catabolic process"/>
    <property type="evidence" value="ECO:0007669"/>
    <property type="project" value="TreeGrafter"/>
</dbReference>
<reference evidence="10 11" key="1">
    <citation type="submission" date="2016-11" db="EMBL/GenBank/DDBJ databases">
        <title>Comparative genomics of Acidibacillus ferroxidans species.</title>
        <authorList>
            <person name="Oliveira G."/>
            <person name="Nunes G."/>
            <person name="Oliveira R."/>
            <person name="Araujo F."/>
            <person name="Salim A."/>
            <person name="Scholte L."/>
            <person name="Morais D."/>
            <person name="Nancucheo I."/>
            <person name="Johnson D.B."/>
            <person name="Grail B."/>
            <person name="Bittencourt J."/>
            <person name="Valadares R."/>
        </authorList>
    </citation>
    <scope>NUCLEOTIDE SEQUENCE [LARGE SCALE GENOMIC DNA]</scope>
    <source>
        <strain evidence="10 11">Y002</strain>
    </source>
</reference>
<dbReference type="InterPro" id="IPR050215">
    <property type="entry name" value="Thiolase-like_sf_Thiolase"/>
</dbReference>
<evidence type="ECO:0000256" key="3">
    <source>
        <dbReference type="ARBA" id="ARBA00022679"/>
    </source>
</evidence>
<dbReference type="InterPro" id="IPR020616">
    <property type="entry name" value="Thiolase_N"/>
</dbReference>
<dbReference type="Pfam" id="PF02803">
    <property type="entry name" value="Thiolase_C"/>
    <property type="match status" value="1"/>
</dbReference>
<evidence type="ECO:0000256" key="5">
    <source>
        <dbReference type="ARBA" id="ARBA00024073"/>
    </source>
</evidence>
<evidence type="ECO:0000259" key="8">
    <source>
        <dbReference type="Pfam" id="PF00108"/>
    </source>
</evidence>
<dbReference type="EMBL" id="MPDK01000002">
    <property type="protein sequence ID" value="PWI58955.1"/>
    <property type="molecule type" value="Genomic_DNA"/>
</dbReference>
<dbReference type="PROSITE" id="PS00737">
    <property type="entry name" value="THIOLASE_2"/>
    <property type="match status" value="1"/>
</dbReference>
<proteinExistence type="inferred from homology"/>
<evidence type="ECO:0000313" key="10">
    <source>
        <dbReference type="EMBL" id="PWI58955.1"/>
    </source>
</evidence>
<feature type="active site" description="Acyl-thioester intermediate" evidence="6">
    <location>
        <position position="91"/>
    </location>
</feature>
<feature type="domain" description="Thiolase C-terminal" evidence="9">
    <location>
        <begin position="270"/>
        <end position="391"/>
    </location>
</feature>
<keyword evidence="4 7" id="KW-0012">Acyltransferase</keyword>
<dbReference type="PROSITE" id="PS00098">
    <property type="entry name" value="THIOLASE_1"/>
    <property type="match status" value="1"/>
</dbReference>
<dbReference type="GO" id="GO:0005737">
    <property type="term" value="C:cytoplasm"/>
    <property type="evidence" value="ECO:0007669"/>
    <property type="project" value="UniProtKB-ARBA"/>
</dbReference>
<dbReference type="AlphaFoldDB" id="A0A2U3DCI5"/>
<accession>A0A2U3DCI5</accession>
<feature type="domain" description="Thiolase N-terminal" evidence="8">
    <location>
        <begin position="5"/>
        <end position="261"/>
    </location>
</feature>
<dbReference type="GO" id="GO:0003988">
    <property type="term" value="F:acetyl-CoA C-acyltransferase activity"/>
    <property type="evidence" value="ECO:0007669"/>
    <property type="project" value="UniProtKB-EC"/>
</dbReference>
<dbReference type="GO" id="GO:0006635">
    <property type="term" value="P:fatty acid beta-oxidation"/>
    <property type="evidence" value="ECO:0007669"/>
    <property type="project" value="TreeGrafter"/>
</dbReference>
<dbReference type="InterPro" id="IPR016039">
    <property type="entry name" value="Thiolase-like"/>
</dbReference>
<feature type="active site" description="Proton acceptor" evidence="6">
    <location>
        <position position="378"/>
    </location>
</feature>
<dbReference type="InterPro" id="IPR020613">
    <property type="entry name" value="Thiolase_CS"/>
</dbReference>
<gene>
    <name evidence="10" type="ORF">BM613_02465</name>
</gene>
<evidence type="ECO:0000256" key="2">
    <source>
        <dbReference type="ARBA" id="ARBA00010982"/>
    </source>
</evidence>
<dbReference type="Gene3D" id="3.40.47.10">
    <property type="match status" value="1"/>
</dbReference>
<evidence type="ECO:0000256" key="7">
    <source>
        <dbReference type="RuleBase" id="RU003557"/>
    </source>
</evidence>
<dbReference type="OrthoDB" id="2379477at2"/>
<protein>
    <recommendedName>
        <fullName evidence="5">acetyl-CoA C-acyltransferase</fullName>
        <ecNumber evidence="5">2.3.1.16</ecNumber>
    </recommendedName>
</protein>
<dbReference type="InterPro" id="IPR020617">
    <property type="entry name" value="Thiolase_C"/>
</dbReference>
<comment type="pathway">
    <text evidence="1">Lipid metabolism.</text>
</comment>
<dbReference type="RefSeq" id="WP_109429555.1">
    <property type="nucleotide sequence ID" value="NZ_MPDK01000002.1"/>
</dbReference>
<comment type="similarity">
    <text evidence="2 7">Belongs to the thiolase-like superfamily. Thiolase family.</text>
</comment>
<dbReference type="Proteomes" id="UP000245380">
    <property type="component" value="Unassembled WGS sequence"/>
</dbReference>
<evidence type="ECO:0000256" key="4">
    <source>
        <dbReference type="ARBA" id="ARBA00023315"/>
    </source>
</evidence>
<name>A0A2U3DCI5_SULT2</name>
<dbReference type="Pfam" id="PF00108">
    <property type="entry name" value="Thiolase_N"/>
    <property type="match status" value="1"/>
</dbReference>
<dbReference type="FunFam" id="3.40.47.10:FF:000010">
    <property type="entry name" value="Acetyl-CoA acetyltransferase (Thiolase)"/>
    <property type="match status" value="1"/>
</dbReference>
<dbReference type="PANTHER" id="PTHR43853:SF21">
    <property type="entry name" value="STEROID 3-KETOACYL-COA THIOLASE"/>
    <property type="match status" value="1"/>
</dbReference>
<evidence type="ECO:0000313" key="11">
    <source>
        <dbReference type="Proteomes" id="UP000245380"/>
    </source>
</evidence>
<dbReference type="PROSITE" id="PS00099">
    <property type="entry name" value="THIOLASE_3"/>
    <property type="match status" value="1"/>
</dbReference>
<dbReference type="CDD" id="cd00751">
    <property type="entry name" value="thiolase"/>
    <property type="match status" value="1"/>
</dbReference>
<evidence type="ECO:0000256" key="6">
    <source>
        <dbReference type="PIRSR" id="PIRSR000429-1"/>
    </source>
</evidence>